<dbReference type="RefSeq" id="WP_089097259.1">
    <property type="nucleotide sequence ID" value="NZ_NDYL01000001.1"/>
</dbReference>
<proteinExistence type="predicted"/>
<dbReference type="EMBL" id="NDYL01000001">
    <property type="protein sequence ID" value="OXB94806.1"/>
    <property type="molecule type" value="Genomic_DNA"/>
</dbReference>
<keyword evidence="2" id="KW-1185">Reference proteome</keyword>
<evidence type="ECO:0000313" key="1">
    <source>
        <dbReference type="EMBL" id="OXB94806.1"/>
    </source>
</evidence>
<dbReference type="Proteomes" id="UP000198394">
    <property type="component" value="Unassembled WGS sequence"/>
</dbReference>
<sequence>MLQQPNLSGVTNIKELKRRLKDFTLQEKCEILSYWINEINNEVEIAIRQGNNALAIWRMAQAAMFEDVLFEYERALVKEGALL</sequence>
<gene>
    <name evidence="1" type="ORF">B9L23_08060</name>
</gene>
<dbReference type="AlphaFoldDB" id="A0A226QQJ4"/>
<organism evidence="1 2">
    <name type="scientific">Parageobacillus galactosidasius</name>
    <dbReference type="NCBI Taxonomy" id="883812"/>
    <lineage>
        <taxon>Bacteria</taxon>
        <taxon>Bacillati</taxon>
        <taxon>Bacillota</taxon>
        <taxon>Bacilli</taxon>
        <taxon>Bacillales</taxon>
        <taxon>Anoxybacillaceae</taxon>
        <taxon>Parageobacillus</taxon>
    </lineage>
</organism>
<protein>
    <submittedName>
        <fullName evidence="1">Uncharacterized protein</fullName>
    </submittedName>
</protein>
<accession>A0A226QQJ4</accession>
<reference evidence="1 2" key="1">
    <citation type="submission" date="2017-04" db="EMBL/GenBank/DDBJ databases">
        <title>The genome sequence of Parageobacillus galactosidasius DSM 18751.</title>
        <authorList>
            <person name="Ramaloko W.T."/>
            <person name="Koen N."/>
            <person name="Polliack S."/>
            <person name="Aliyu H."/>
            <person name="Lebre P."/>
            <person name="Mohr T."/>
            <person name="Oswald F."/>
            <person name="Zwick M."/>
            <person name="Neumann A."/>
            <person name="Syldatk C."/>
            <person name="Cowan D."/>
            <person name="De Maayer P."/>
        </authorList>
    </citation>
    <scope>NUCLEOTIDE SEQUENCE [LARGE SCALE GENOMIC DNA]</scope>
    <source>
        <strain evidence="1 2">DSM 18751</strain>
    </source>
</reference>
<evidence type="ECO:0000313" key="2">
    <source>
        <dbReference type="Proteomes" id="UP000198394"/>
    </source>
</evidence>
<name>A0A226QQJ4_9BACL</name>
<comment type="caution">
    <text evidence="1">The sequence shown here is derived from an EMBL/GenBank/DDBJ whole genome shotgun (WGS) entry which is preliminary data.</text>
</comment>